<evidence type="ECO:0000313" key="3">
    <source>
        <dbReference type="Proteomes" id="UP001591681"/>
    </source>
</evidence>
<proteinExistence type="predicted"/>
<dbReference type="PANTHER" id="PTHR19303">
    <property type="entry name" value="TRANSPOSON"/>
    <property type="match status" value="1"/>
</dbReference>
<dbReference type="InterPro" id="IPR050863">
    <property type="entry name" value="CenT-Element_Derived"/>
</dbReference>
<sequence>MKCLGRKTVFPPYFELQLTEHIQRMERALFGLTAADVRRLAYELAEKMGLKHTFNSEQKMAGKDWLKEDLKLGEHVGPTCVWNMDEVGIQNVQKPNKIVGTKGKRQVGRVTSGERGFTITAACAMNAAGQFFPPLFIFPRKRMNNRLMFGAPPGSVGGVTDSGWMDSALFLQWLKHFSSIVGCTPQRPHILILDSHHSHKTLEAVLFAREHGVVMITTPPPPLQPQDAATGQHIF</sequence>
<evidence type="ECO:0000313" key="2">
    <source>
        <dbReference type="EMBL" id="KAL2094710.1"/>
    </source>
</evidence>
<dbReference type="AlphaFoldDB" id="A0ABD1K6E0"/>
<comment type="caution">
    <text evidence="2">The sequence shown here is derived from an EMBL/GenBank/DDBJ whole genome shotgun (WGS) entry which is preliminary data.</text>
</comment>
<evidence type="ECO:0000259" key="1">
    <source>
        <dbReference type="Pfam" id="PF03184"/>
    </source>
</evidence>
<protein>
    <recommendedName>
        <fullName evidence="1">DDE-1 domain-containing protein</fullName>
    </recommendedName>
</protein>
<dbReference type="Gene3D" id="3.30.420.10">
    <property type="entry name" value="Ribonuclease H-like superfamily/Ribonuclease H"/>
    <property type="match status" value="1"/>
</dbReference>
<reference evidence="2 3" key="1">
    <citation type="submission" date="2024-09" db="EMBL/GenBank/DDBJ databases">
        <title>A chromosome-level genome assembly of Gray's grenadier anchovy, Coilia grayii.</title>
        <authorList>
            <person name="Fu Z."/>
        </authorList>
    </citation>
    <scope>NUCLEOTIDE SEQUENCE [LARGE SCALE GENOMIC DNA]</scope>
    <source>
        <strain evidence="2">G4</strain>
        <tissue evidence="2">Muscle</tissue>
    </source>
</reference>
<dbReference type="InterPro" id="IPR036397">
    <property type="entry name" value="RNaseH_sf"/>
</dbReference>
<name>A0ABD1K6E0_9TELE</name>
<gene>
    <name evidence="2" type="ORF">ACEWY4_009429</name>
</gene>
<dbReference type="PANTHER" id="PTHR19303:SF71">
    <property type="entry name" value="ZINC FINGER PHD-TYPE DOMAIN-CONTAINING PROTEIN"/>
    <property type="match status" value="1"/>
</dbReference>
<dbReference type="Pfam" id="PF03184">
    <property type="entry name" value="DDE_1"/>
    <property type="match status" value="1"/>
</dbReference>
<keyword evidence="3" id="KW-1185">Reference proteome</keyword>
<feature type="domain" description="DDE-1" evidence="1">
    <location>
        <begin position="120"/>
        <end position="219"/>
    </location>
</feature>
<accession>A0ABD1K6E0</accession>
<dbReference type="Proteomes" id="UP001591681">
    <property type="component" value="Unassembled WGS sequence"/>
</dbReference>
<dbReference type="EMBL" id="JBHFQA010000008">
    <property type="protein sequence ID" value="KAL2094710.1"/>
    <property type="molecule type" value="Genomic_DNA"/>
</dbReference>
<dbReference type="InterPro" id="IPR004875">
    <property type="entry name" value="DDE_SF_endonuclease_dom"/>
</dbReference>
<organism evidence="2 3">
    <name type="scientific">Coilia grayii</name>
    <name type="common">Gray's grenadier anchovy</name>
    <dbReference type="NCBI Taxonomy" id="363190"/>
    <lineage>
        <taxon>Eukaryota</taxon>
        <taxon>Metazoa</taxon>
        <taxon>Chordata</taxon>
        <taxon>Craniata</taxon>
        <taxon>Vertebrata</taxon>
        <taxon>Euteleostomi</taxon>
        <taxon>Actinopterygii</taxon>
        <taxon>Neopterygii</taxon>
        <taxon>Teleostei</taxon>
        <taxon>Clupei</taxon>
        <taxon>Clupeiformes</taxon>
        <taxon>Clupeoidei</taxon>
        <taxon>Engraulidae</taxon>
        <taxon>Coilinae</taxon>
        <taxon>Coilia</taxon>
    </lineage>
</organism>